<organism evidence="1 2">
    <name type="scientific">Pontivivens marinum</name>
    <dbReference type="NCBI Taxonomy" id="1690039"/>
    <lineage>
        <taxon>Bacteria</taxon>
        <taxon>Pseudomonadati</taxon>
        <taxon>Pseudomonadota</taxon>
        <taxon>Alphaproteobacteria</taxon>
        <taxon>Rhodobacterales</taxon>
        <taxon>Paracoccaceae</taxon>
        <taxon>Pontivivens</taxon>
    </lineage>
</organism>
<evidence type="ECO:0000313" key="1">
    <source>
        <dbReference type="EMBL" id="SOH93742.1"/>
    </source>
</evidence>
<keyword evidence="2" id="KW-1185">Reference proteome</keyword>
<dbReference type="InterPro" id="IPR005587">
    <property type="entry name" value="UPF0304_YfbU"/>
</dbReference>
<accession>A0A2C9CR73</accession>
<protein>
    <recommendedName>
        <fullName evidence="3">YfbU domain-containing protein</fullName>
    </recommendedName>
</protein>
<gene>
    <name evidence="1" type="ORF">SAMN06273572_102420</name>
</gene>
<proteinExistence type="predicted"/>
<dbReference type="EMBL" id="OCTN01000002">
    <property type="protein sequence ID" value="SOH93742.1"/>
    <property type="molecule type" value="Genomic_DNA"/>
</dbReference>
<evidence type="ECO:0000313" key="2">
    <source>
        <dbReference type="Proteomes" id="UP000220034"/>
    </source>
</evidence>
<evidence type="ECO:0008006" key="3">
    <source>
        <dbReference type="Google" id="ProtNLM"/>
    </source>
</evidence>
<dbReference type="AlphaFoldDB" id="A0A2C9CR73"/>
<dbReference type="RefSeq" id="WP_180955935.1">
    <property type="nucleotide sequence ID" value="NZ_OCTN01000002.1"/>
</dbReference>
<reference evidence="2" key="1">
    <citation type="submission" date="2017-09" db="EMBL/GenBank/DDBJ databases">
        <authorList>
            <person name="Varghese N."/>
            <person name="Submissions S."/>
        </authorList>
    </citation>
    <scope>NUCLEOTIDE SEQUENCE [LARGE SCALE GENOMIC DNA]</scope>
    <source>
        <strain evidence="2">C7</strain>
    </source>
</reference>
<dbReference type="NCBIfam" id="NF003936">
    <property type="entry name" value="PRK05445.1"/>
    <property type="match status" value="1"/>
</dbReference>
<dbReference type="Pfam" id="PF03887">
    <property type="entry name" value="YfbU"/>
    <property type="match status" value="1"/>
</dbReference>
<dbReference type="InterPro" id="IPR023146">
    <property type="entry name" value="YfbU_alpha-helical_sf"/>
</dbReference>
<dbReference type="SUPFAM" id="SSF116960">
    <property type="entry name" value="YfbU-like"/>
    <property type="match status" value="1"/>
</dbReference>
<dbReference type="Proteomes" id="UP000220034">
    <property type="component" value="Unassembled WGS sequence"/>
</dbReference>
<dbReference type="InterPro" id="IPR023145">
    <property type="entry name" value="YfbU_helix-hairpin_sf"/>
</dbReference>
<dbReference type="Gene3D" id="1.10.3190.10">
    <property type="entry name" value="yfbu gene product, domain 2"/>
    <property type="match status" value="1"/>
</dbReference>
<name>A0A2C9CR73_9RHOB</name>
<sequence>MELTKNERLSLIYQLRILEALYPEEATNFVHNRTALENGFTLHYDWIFENLRDELSKEECQELLDILDMYRAITFSLRELDEGDVLHEHHLAKFRGFDGNKEGQLMAYVRYFIVDLDRYDELKYEKLPSFNSHTSMLNTYREMLSRWSAAEKKHILSREQICTVLEG</sequence>
<dbReference type="Gene3D" id="1.10.287.680">
    <property type="entry name" value="Helix hairpin bin"/>
    <property type="match status" value="1"/>
</dbReference>